<dbReference type="GO" id="GO:0005524">
    <property type="term" value="F:ATP binding"/>
    <property type="evidence" value="ECO:0007669"/>
    <property type="project" value="UniProtKB-UniRule"/>
</dbReference>
<evidence type="ECO:0000259" key="11">
    <source>
        <dbReference type="Pfam" id="PF00133"/>
    </source>
</evidence>
<feature type="binding site" evidence="10">
    <location>
        <position position="886"/>
    </location>
    <ligand>
        <name>Zn(2+)</name>
        <dbReference type="ChEBI" id="CHEBI:29105"/>
    </ligand>
</feature>
<keyword evidence="3 10" id="KW-0436">Ligase</keyword>
<accession>A0A660SKC7</accession>
<dbReference type="InterPro" id="IPR002300">
    <property type="entry name" value="aa-tRNA-synth_Ia"/>
</dbReference>
<gene>
    <name evidence="10" type="primary">ileS</name>
    <name evidence="13" type="ORF">DRP53_02095</name>
</gene>
<comment type="caution">
    <text evidence="13">The sequence shown here is derived from an EMBL/GenBank/DDBJ whole genome shotgun (WGS) entry which is preliminary data.</text>
</comment>
<dbReference type="Gene3D" id="1.10.730.20">
    <property type="match status" value="1"/>
</dbReference>
<dbReference type="GO" id="GO:0000049">
    <property type="term" value="F:tRNA binding"/>
    <property type="evidence" value="ECO:0007669"/>
    <property type="project" value="InterPro"/>
</dbReference>
<feature type="binding site" evidence="10">
    <location>
        <position position="553"/>
    </location>
    <ligand>
        <name>L-isoleucyl-5'-AMP</name>
        <dbReference type="ChEBI" id="CHEBI:178002"/>
    </ligand>
</feature>
<evidence type="ECO:0000259" key="12">
    <source>
        <dbReference type="Pfam" id="PF08264"/>
    </source>
</evidence>
<evidence type="ECO:0000256" key="6">
    <source>
        <dbReference type="ARBA" id="ARBA00022917"/>
    </source>
</evidence>
<dbReference type="InterPro" id="IPR009008">
    <property type="entry name" value="Val/Leu/Ile-tRNA-synth_edit"/>
</dbReference>
<protein>
    <recommendedName>
        <fullName evidence="10">Isoleucine--tRNA ligase</fullName>
        <ecNumber evidence="10">6.1.1.5</ecNumber>
    </recommendedName>
    <alternativeName>
        <fullName evidence="10">Isoleucyl-tRNA synthetase</fullName>
        <shortName evidence="10">IleRS</shortName>
    </alternativeName>
</protein>
<keyword evidence="2 10" id="KW-0963">Cytoplasm</keyword>
<comment type="subcellular location">
    <subcellularLocation>
        <location evidence="10">Cytoplasm</location>
    </subcellularLocation>
</comment>
<dbReference type="AlphaFoldDB" id="A0A660SKC7"/>
<evidence type="ECO:0000313" key="14">
    <source>
        <dbReference type="Proteomes" id="UP000268469"/>
    </source>
</evidence>
<dbReference type="GO" id="GO:0006428">
    <property type="term" value="P:isoleucyl-tRNA aminoacylation"/>
    <property type="evidence" value="ECO:0007669"/>
    <property type="project" value="UniProtKB-UniRule"/>
</dbReference>
<dbReference type="SUPFAM" id="SSF50677">
    <property type="entry name" value="ValRS/IleRS/LeuRS editing domain"/>
    <property type="match status" value="1"/>
</dbReference>
<dbReference type="GO" id="GO:0005829">
    <property type="term" value="C:cytosol"/>
    <property type="evidence" value="ECO:0007669"/>
    <property type="project" value="TreeGrafter"/>
</dbReference>
<evidence type="ECO:0000256" key="3">
    <source>
        <dbReference type="ARBA" id="ARBA00022598"/>
    </source>
</evidence>
<evidence type="ECO:0000313" key="13">
    <source>
        <dbReference type="EMBL" id="RKX71305.1"/>
    </source>
</evidence>
<dbReference type="Pfam" id="PF00133">
    <property type="entry name" value="tRNA-synt_1"/>
    <property type="match status" value="1"/>
</dbReference>
<dbReference type="PANTHER" id="PTHR42765">
    <property type="entry name" value="SOLEUCYL-TRNA SYNTHETASE"/>
    <property type="match status" value="1"/>
</dbReference>
<feature type="domain" description="Aminoacyl-tRNA synthetase class Ia" evidence="11">
    <location>
        <begin position="27"/>
        <end position="632"/>
    </location>
</feature>
<dbReference type="PANTHER" id="PTHR42765:SF1">
    <property type="entry name" value="ISOLEUCINE--TRNA LIGASE, MITOCHONDRIAL"/>
    <property type="match status" value="1"/>
</dbReference>
<dbReference type="GO" id="GO:0004822">
    <property type="term" value="F:isoleucine-tRNA ligase activity"/>
    <property type="evidence" value="ECO:0007669"/>
    <property type="project" value="UniProtKB-UniRule"/>
</dbReference>
<dbReference type="Gene3D" id="3.40.50.620">
    <property type="entry name" value="HUPs"/>
    <property type="match status" value="2"/>
</dbReference>
<feature type="binding site" evidence="10">
    <location>
        <position position="889"/>
    </location>
    <ligand>
        <name>Zn(2+)</name>
        <dbReference type="ChEBI" id="CHEBI:29105"/>
    </ligand>
</feature>
<dbReference type="HAMAP" id="MF_02002">
    <property type="entry name" value="Ile_tRNA_synth_type1"/>
    <property type="match status" value="1"/>
</dbReference>
<dbReference type="GO" id="GO:0002161">
    <property type="term" value="F:aminoacyl-tRNA deacylase activity"/>
    <property type="evidence" value="ECO:0007669"/>
    <property type="project" value="InterPro"/>
</dbReference>
<dbReference type="InterPro" id="IPR014729">
    <property type="entry name" value="Rossmann-like_a/b/a_fold"/>
</dbReference>
<dbReference type="InterPro" id="IPR002301">
    <property type="entry name" value="Ile-tRNA-ligase"/>
</dbReference>
<dbReference type="InterPro" id="IPR023585">
    <property type="entry name" value="Ile-tRNA-ligase_type1"/>
</dbReference>
<proteinExistence type="inferred from homology"/>
<dbReference type="InterPro" id="IPR013155">
    <property type="entry name" value="M/V/L/I-tRNA-synth_anticd-bd"/>
</dbReference>
<evidence type="ECO:0000256" key="9">
    <source>
        <dbReference type="ARBA" id="ARBA00048359"/>
    </source>
</evidence>
<sequence length="913" mass="106499">MADLRKTLNLPKTEFPMRANLKKREPQLLKFWEEKQIYRRRLQQNRKGKVFILHDGPPYSNGDVHLGTALNKILKDFVVKYHLMRGHYSPYIPGWDNHGLPIEKEILSDPKTVRDRLEIRKRCREFAQRFVEIQMAQFKRLGVFGHWEDPYLTMAPWYEAKIISYFGQLVRKGYIYRGLRPIHWCINCVTALAISEIEYREKESYSIWLRFPLLKDSKSLFAGLKPFYALVWTTTPWTIPANLALAFNPDFTYGIYRVGTDYYLFLTDLADVVVAELGWDKIELIRTIDGNELEGTAFRHPIFDRESVGILGEFVTAETGSGVVHIAPGHGEEDFEVGRRYGLEILCPVNEQGRFTAEALQFEGLDLEEGNEAVLESLKERGTLLKVGKITHPYPYCWRCHKPVIFRTTTQWFMNIDHNSHRERALAAVEKVRWIPKESLNRMYSAVATRPDWCLSRQRFWGVAIPAFYCRDCQEVLLVPEWIEKVAELVAKEGADVWYREPFPLRFHCPRCGSENLRRETDILDVWFDSGCSYLAVSDHYAELPWPSDLYLEGSDQHRGWFNQSLMISIGTRSESPYRQVLTHGFVLDKEGRGMHKSLGNFVLAKEAVERYGADILRLWVASSDYTQDVRYSDEIMARIVEAYRKFRNTFRFMLANLYDFEPKMRVDPDGLGPIDRYIEDRLSRVIEEVNKYYDNYEFFKVYHTLYRFFVTELSSFYFDIIKDRLYTWKADSPGRRAAQTVLYDLLDHLTRLLAPILSFTTEEVWQHFAKDGSVFLTELPTRGRFSIGAEEREWMETLLRIRELVNKRLEALRQGGEVGSSLEAMVILKSDDPKLNERLTNGLEILPELFIVSKVRIADDFGSQALRDERLMLTVDARKAPGAKCQRCWIYSEAVTDGVCPKCQEVIADEEK</sequence>
<dbReference type="InterPro" id="IPR001412">
    <property type="entry name" value="aa-tRNA-synth_I_CS"/>
</dbReference>
<organism evidence="13 14">
    <name type="scientific">candidate division WOR-3 bacterium</name>
    <dbReference type="NCBI Taxonomy" id="2052148"/>
    <lineage>
        <taxon>Bacteria</taxon>
        <taxon>Bacteria division WOR-3</taxon>
    </lineage>
</organism>
<dbReference type="PROSITE" id="PS00178">
    <property type="entry name" value="AA_TRNA_LIGASE_I"/>
    <property type="match status" value="1"/>
</dbReference>
<dbReference type="SUPFAM" id="SSF47323">
    <property type="entry name" value="Anticodon-binding domain of a subclass of class I aminoacyl-tRNA synthetases"/>
    <property type="match status" value="1"/>
</dbReference>
<evidence type="ECO:0000256" key="5">
    <source>
        <dbReference type="ARBA" id="ARBA00022840"/>
    </source>
</evidence>
<dbReference type="CDD" id="cd00818">
    <property type="entry name" value="IleRS_core"/>
    <property type="match status" value="1"/>
</dbReference>
<dbReference type="InterPro" id="IPR009080">
    <property type="entry name" value="tRNAsynth_Ia_anticodon-bd"/>
</dbReference>
<comment type="function">
    <text evidence="8 10">Catalyzes the attachment of isoleucine to tRNA(Ile). As IleRS can inadvertently accommodate and process structurally similar amino acids such as valine, to avoid such errors it has two additional distinct tRNA(Ile)-dependent editing activities. One activity is designated as 'pretransfer' editing and involves the hydrolysis of activated Val-AMP. The other activity is designated 'posttransfer' editing and involves deacylation of mischarged Val-tRNA(Ile).</text>
</comment>
<keyword evidence="4 10" id="KW-0547">Nucleotide-binding</keyword>
<feature type="binding site" evidence="10">
    <location>
        <position position="901"/>
    </location>
    <ligand>
        <name>Zn(2+)</name>
        <dbReference type="ChEBI" id="CHEBI:29105"/>
    </ligand>
</feature>
<name>A0A660SKC7_UNCW3</name>
<dbReference type="Pfam" id="PF08264">
    <property type="entry name" value="Anticodon_1"/>
    <property type="match status" value="1"/>
</dbReference>
<dbReference type="InterPro" id="IPR033708">
    <property type="entry name" value="Anticodon_Ile_BEm"/>
</dbReference>
<dbReference type="EMBL" id="QNBE01000012">
    <property type="protein sequence ID" value="RKX71305.1"/>
    <property type="molecule type" value="Genomic_DNA"/>
</dbReference>
<comment type="domain">
    <text evidence="10">IleRS has two distinct active sites: one for aminoacylation and one for editing. The misactivated valine is translocated from the active site to the editing site, which sterically excludes the correctly activated isoleucine. The single editing site contains two valyl binding pockets, one specific for each substrate (Val-AMP or Val-tRNA(Ile)).</text>
</comment>
<feature type="domain" description="Methionyl/Valyl/Leucyl/Isoleucyl-tRNA synthetase anticodon-binding" evidence="12">
    <location>
        <begin position="676"/>
        <end position="828"/>
    </location>
</feature>
<dbReference type="SUPFAM" id="SSF52374">
    <property type="entry name" value="Nucleotidylyl transferase"/>
    <property type="match status" value="1"/>
</dbReference>
<dbReference type="GO" id="GO:0008270">
    <property type="term" value="F:zinc ion binding"/>
    <property type="evidence" value="ECO:0007669"/>
    <property type="project" value="UniProtKB-UniRule"/>
</dbReference>
<keyword evidence="10" id="KW-0862">Zinc</keyword>
<feature type="binding site" evidence="10">
    <location>
        <position position="904"/>
    </location>
    <ligand>
        <name>Zn(2+)</name>
        <dbReference type="ChEBI" id="CHEBI:29105"/>
    </ligand>
</feature>
<keyword evidence="7 10" id="KW-0030">Aminoacyl-tRNA synthetase</keyword>
<comment type="cofactor">
    <cofactor evidence="10">
        <name>Zn(2+)</name>
        <dbReference type="ChEBI" id="CHEBI:29105"/>
    </cofactor>
    <text evidence="10">Binds 1 zinc ion per subunit.</text>
</comment>
<feature type="short sequence motif" description="'HIGH' region" evidence="10">
    <location>
        <begin position="58"/>
        <end position="68"/>
    </location>
</feature>
<comment type="subunit">
    <text evidence="10">Monomer.</text>
</comment>
<dbReference type="InterPro" id="IPR050081">
    <property type="entry name" value="Ile-tRNA_ligase"/>
</dbReference>
<evidence type="ECO:0000256" key="2">
    <source>
        <dbReference type="ARBA" id="ARBA00022490"/>
    </source>
</evidence>
<dbReference type="PRINTS" id="PR00984">
    <property type="entry name" value="TRNASYNTHILE"/>
</dbReference>
<dbReference type="NCBIfam" id="TIGR00392">
    <property type="entry name" value="ileS"/>
    <property type="match status" value="1"/>
</dbReference>
<feature type="short sequence motif" description="'KMSKS' region" evidence="10">
    <location>
        <begin position="594"/>
        <end position="598"/>
    </location>
</feature>
<feature type="binding site" evidence="10">
    <location>
        <position position="597"/>
    </location>
    <ligand>
        <name>ATP</name>
        <dbReference type="ChEBI" id="CHEBI:30616"/>
    </ligand>
</feature>
<evidence type="ECO:0000256" key="4">
    <source>
        <dbReference type="ARBA" id="ARBA00022741"/>
    </source>
</evidence>
<dbReference type="CDD" id="cd07960">
    <property type="entry name" value="Anticodon_Ia_Ile_BEm"/>
    <property type="match status" value="1"/>
</dbReference>
<keyword evidence="5 10" id="KW-0067">ATP-binding</keyword>
<evidence type="ECO:0000256" key="10">
    <source>
        <dbReference type="HAMAP-Rule" id="MF_02002"/>
    </source>
</evidence>
<keyword evidence="6 10" id="KW-0648">Protein biosynthesis</keyword>
<keyword evidence="10" id="KW-0479">Metal-binding</keyword>
<evidence type="ECO:0000256" key="7">
    <source>
        <dbReference type="ARBA" id="ARBA00023146"/>
    </source>
</evidence>
<dbReference type="Proteomes" id="UP000268469">
    <property type="component" value="Unassembled WGS sequence"/>
</dbReference>
<evidence type="ECO:0000256" key="8">
    <source>
        <dbReference type="ARBA" id="ARBA00025217"/>
    </source>
</evidence>
<comment type="similarity">
    <text evidence="1 10">Belongs to the class-I aminoacyl-tRNA synthetase family. IleS type 1 subfamily.</text>
</comment>
<dbReference type="EC" id="6.1.1.5" evidence="10"/>
<comment type="catalytic activity">
    <reaction evidence="9 10">
        <text>tRNA(Ile) + L-isoleucine + ATP = L-isoleucyl-tRNA(Ile) + AMP + diphosphate</text>
        <dbReference type="Rhea" id="RHEA:11060"/>
        <dbReference type="Rhea" id="RHEA-COMP:9666"/>
        <dbReference type="Rhea" id="RHEA-COMP:9695"/>
        <dbReference type="ChEBI" id="CHEBI:30616"/>
        <dbReference type="ChEBI" id="CHEBI:33019"/>
        <dbReference type="ChEBI" id="CHEBI:58045"/>
        <dbReference type="ChEBI" id="CHEBI:78442"/>
        <dbReference type="ChEBI" id="CHEBI:78528"/>
        <dbReference type="ChEBI" id="CHEBI:456215"/>
        <dbReference type="EC" id="6.1.1.5"/>
    </reaction>
</comment>
<reference evidence="13 14" key="1">
    <citation type="submission" date="2018-06" db="EMBL/GenBank/DDBJ databases">
        <title>Extensive metabolic versatility and redundancy in microbially diverse, dynamic hydrothermal sediments.</title>
        <authorList>
            <person name="Dombrowski N."/>
            <person name="Teske A."/>
            <person name="Baker B.J."/>
        </authorList>
    </citation>
    <scope>NUCLEOTIDE SEQUENCE [LARGE SCALE GENOMIC DNA]</scope>
    <source>
        <strain evidence="13">B36_G15</strain>
    </source>
</reference>
<evidence type="ECO:0000256" key="1">
    <source>
        <dbReference type="ARBA" id="ARBA00006887"/>
    </source>
</evidence>
<dbReference type="Gene3D" id="1.10.10.830">
    <property type="entry name" value="Ile-tRNA synthetase CP2 domain-like"/>
    <property type="match status" value="1"/>
</dbReference>